<keyword evidence="5" id="KW-1185">Reference proteome</keyword>
<feature type="chain" id="PRO_5017759648" evidence="2">
    <location>
        <begin position="20"/>
        <end position="164"/>
    </location>
</feature>
<feature type="compositionally biased region" description="Polar residues" evidence="1">
    <location>
        <begin position="32"/>
        <end position="42"/>
    </location>
</feature>
<accession>A0A3E1NQW8</accession>
<feature type="signal peptide" evidence="2">
    <location>
        <begin position="1"/>
        <end position="19"/>
    </location>
</feature>
<name>A0A3E1NQW8_9BACT</name>
<dbReference type="EMBL" id="QTJU01000001">
    <property type="protein sequence ID" value="RFM30325.1"/>
    <property type="molecule type" value="Genomic_DNA"/>
</dbReference>
<evidence type="ECO:0000313" key="4">
    <source>
        <dbReference type="EMBL" id="RFM30325.1"/>
    </source>
</evidence>
<dbReference type="InterPro" id="IPR053147">
    <property type="entry name" value="Hsp_HslJ-like"/>
</dbReference>
<dbReference type="PROSITE" id="PS51257">
    <property type="entry name" value="PROKAR_LIPOPROTEIN"/>
    <property type="match status" value="1"/>
</dbReference>
<dbReference type="PANTHER" id="PTHR35535">
    <property type="entry name" value="HEAT SHOCK PROTEIN HSLJ"/>
    <property type="match status" value="1"/>
</dbReference>
<evidence type="ECO:0000256" key="1">
    <source>
        <dbReference type="SAM" id="MobiDB-lite"/>
    </source>
</evidence>
<dbReference type="InterPro" id="IPR005184">
    <property type="entry name" value="DUF306_Meta_HslJ"/>
</dbReference>
<organism evidence="4 5">
    <name type="scientific">Deminuibacter soli</name>
    <dbReference type="NCBI Taxonomy" id="2291815"/>
    <lineage>
        <taxon>Bacteria</taxon>
        <taxon>Pseudomonadati</taxon>
        <taxon>Bacteroidota</taxon>
        <taxon>Chitinophagia</taxon>
        <taxon>Chitinophagales</taxon>
        <taxon>Chitinophagaceae</taxon>
        <taxon>Deminuibacter</taxon>
    </lineage>
</organism>
<sequence length="164" mass="17618">MKYIIVIGCLILATACHNASPGSKSPVAGQATAATPTSGQMKDTAAATDTSIAGEWYLVPQLASDSAAGKLPAIRFDVAVNAFSGNTGCNVMRGTYVKAGDSIVFNKQVITTRMACIGYNEKAFLDNLFRVNRFKLSGTELWLYENDAVLFKWSRKITTPLKKA</sequence>
<feature type="region of interest" description="Disordered" evidence="1">
    <location>
        <begin position="20"/>
        <end position="42"/>
    </location>
</feature>
<dbReference type="PANTHER" id="PTHR35535:SF2">
    <property type="entry name" value="DUF306 DOMAIN-CONTAINING PROTEIN"/>
    <property type="match status" value="1"/>
</dbReference>
<evidence type="ECO:0000259" key="3">
    <source>
        <dbReference type="Pfam" id="PF03724"/>
    </source>
</evidence>
<dbReference type="AlphaFoldDB" id="A0A3E1NQW8"/>
<dbReference type="InterPro" id="IPR038670">
    <property type="entry name" value="HslJ-like_sf"/>
</dbReference>
<protein>
    <submittedName>
        <fullName evidence="4">META domain-containing protein</fullName>
    </submittedName>
</protein>
<dbReference type="Pfam" id="PF03724">
    <property type="entry name" value="META"/>
    <property type="match status" value="1"/>
</dbReference>
<dbReference type="OrthoDB" id="880459at2"/>
<proteinExistence type="predicted"/>
<evidence type="ECO:0000256" key="2">
    <source>
        <dbReference type="SAM" id="SignalP"/>
    </source>
</evidence>
<dbReference type="RefSeq" id="WP_116846081.1">
    <property type="nucleotide sequence ID" value="NZ_QTJU01000001.1"/>
</dbReference>
<feature type="domain" description="DUF306" evidence="3">
    <location>
        <begin position="53"/>
        <end position="148"/>
    </location>
</feature>
<evidence type="ECO:0000313" key="5">
    <source>
        <dbReference type="Proteomes" id="UP000261284"/>
    </source>
</evidence>
<comment type="caution">
    <text evidence="4">The sequence shown here is derived from an EMBL/GenBank/DDBJ whole genome shotgun (WGS) entry which is preliminary data.</text>
</comment>
<gene>
    <name evidence="4" type="ORF">DXN05_05025</name>
</gene>
<reference evidence="4 5" key="1">
    <citation type="submission" date="2018-08" db="EMBL/GenBank/DDBJ databases">
        <title>Chitinophagaceae sp. K23C18032701, a novel bacterium isolated from forest soil.</title>
        <authorList>
            <person name="Wang C."/>
        </authorList>
    </citation>
    <scope>NUCLEOTIDE SEQUENCE [LARGE SCALE GENOMIC DNA]</scope>
    <source>
        <strain evidence="4 5">K23C18032701</strain>
    </source>
</reference>
<keyword evidence="2" id="KW-0732">Signal</keyword>
<dbReference type="Proteomes" id="UP000261284">
    <property type="component" value="Unassembled WGS sequence"/>
</dbReference>
<dbReference type="Gene3D" id="2.40.128.270">
    <property type="match status" value="1"/>
</dbReference>